<feature type="region of interest" description="Disordered" evidence="5">
    <location>
        <begin position="1391"/>
        <end position="1434"/>
    </location>
</feature>
<organism evidence="7 8">
    <name type="scientific">Nasonia vitripennis</name>
    <name type="common">Parasitic wasp</name>
    <dbReference type="NCBI Taxonomy" id="7425"/>
    <lineage>
        <taxon>Eukaryota</taxon>
        <taxon>Metazoa</taxon>
        <taxon>Ecdysozoa</taxon>
        <taxon>Arthropoda</taxon>
        <taxon>Hexapoda</taxon>
        <taxon>Insecta</taxon>
        <taxon>Pterygota</taxon>
        <taxon>Neoptera</taxon>
        <taxon>Endopterygota</taxon>
        <taxon>Hymenoptera</taxon>
        <taxon>Apocrita</taxon>
        <taxon>Proctotrupomorpha</taxon>
        <taxon>Chalcidoidea</taxon>
        <taxon>Pteromalidae</taxon>
        <taxon>Pteromalinae</taxon>
        <taxon>Nasonia</taxon>
    </lineage>
</organism>
<evidence type="ECO:0000256" key="5">
    <source>
        <dbReference type="SAM" id="MobiDB-lite"/>
    </source>
</evidence>
<feature type="region of interest" description="Disordered" evidence="5">
    <location>
        <begin position="1456"/>
        <end position="1507"/>
    </location>
</feature>
<dbReference type="InterPro" id="IPR006572">
    <property type="entry name" value="Znf_DBF"/>
</dbReference>
<feature type="region of interest" description="Disordered" evidence="5">
    <location>
        <begin position="299"/>
        <end position="319"/>
    </location>
</feature>
<dbReference type="SMART" id="SM00586">
    <property type="entry name" value="ZnF_DBF"/>
    <property type="match status" value="1"/>
</dbReference>
<dbReference type="InParanoid" id="A0A7M7T929"/>
<dbReference type="KEGG" id="nvi:100678753"/>
<feature type="region of interest" description="Disordered" evidence="5">
    <location>
        <begin position="521"/>
        <end position="557"/>
    </location>
</feature>
<dbReference type="OrthoDB" id="21380at2759"/>
<dbReference type="GeneID" id="100678753"/>
<feature type="compositionally biased region" description="Polar residues" evidence="5">
    <location>
        <begin position="19"/>
        <end position="36"/>
    </location>
</feature>
<feature type="compositionally biased region" description="Basic and acidic residues" evidence="5">
    <location>
        <begin position="544"/>
        <end position="557"/>
    </location>
</feature>
<feature type="region of interest" description="Disordered" evidence="5">
    <location>
        <begin position="791"/>
        <end position="822"/>
    </location>
</feature>
<dbReference type="EnsemblMetazoa" id="XM_031927894">
    <property type="protein sequence ID" value="XP_031783754"/>
    <property type="gene ID" value="LOC100678753"/>
</dbReference>
<feature type="region of interest" description="Disordered" evidence="5">
    <location>
        <begin position="100"/>
        <end position="166"/>
    </location>
</feature>
<feature type="compositionally biased region" description="Basic residues" evidence="5">
    <location>
        <begin position="1358"/>
        <end position="1368"/>
    </location>
</feature>
<dbReference type="GO" id="GO:0003676">
    <property type="term" value="F:nucleic acid binding"/>
    <property type="evidence" value="ECO:0007669"/>
    <property type="project" value="InterPro"/>
</dbReference>
<feature type="compositionally biased region" description="Polar residues" evidence="5">
    <location>
        <begin position="614"/>
        <end position="626"/>
    </location>
</feature>
<keyword evidence="8" id="KW-1185">Reference proteome</keyword>
<evidence type="ECO:0000313" key="8">
    <source>
        <dbReference type="Proteomes" id="UP000002358"/>
    </source>
</evidence>
<dbReference type="InterPro" id="IPR051590">
    <property type="entry name" value="Replication_Regulatory_Kinase"/>
</dbReference>
<feature type="region of interest" description="Disordered" evidence="5">
    <location>
        <begin position="748"/>
        <end position="775"/>
    </location>
</feature>
<feature type="region of interest" description="Disordered" evidence="5">
    <location>
        <begin position="1084"/>
        <end position="1118"/>
    </location>
</feature>
<feature type="domain" description="DBF4-type" evidence="6">
    <location>
        <begin position="321"/>
        <end position="370"/>
    </location>
</feature>
<dbReference type="FunCoup" id="A0A7M7T929">
    <property type="interactions" value="41"/>
</dbReference>
<evidence type="ECO:0000256" key="3">
    <source>
        <dbReference type="ARBA" id="ARBA00022833"/>
    </source>
</evidence>
<feature type="region of interest" description="Disordered" evidence="5">
    <location>
        <begin position="692"/>
        <end position="722"/>
    </location>
</feature>
<feature type="compositionally biased region" description="Basic and acidic residues" evidence="5">
    <location>
        <begin position="580"/>
        <end position="589"/>
    </location>
</feature>
<dbReference type="GO" id="GO:0031431">
    <property type="term" value="C:Dbf4-dependent protein kinase complex"/>
    <property type="evidence" value="ECO:0007669"/>
    <property type="project" value="TreeGrafter"/>
</dbReference>
<evidence type="ECO:0000313" key="7">
    <source>
        <dbReference type="EnsemblMetazoa" id="XP_031783754"/>
    </source>
</evidence>
<feature type="compositionally biased region" description="Basic and acidic residues" evidence="5">
    <location>
        <begin position="704"/>
        <end position="719"/>
    </location>
</feature>
<feature type="compositionally biased region" description="Basic and acidic residues" evidence="5">
    <location>
        <begin position="1201"/>
        <end position="1228"/>
    </location>
</feature>
<feature type="compositionally biased region" description="Polar residues" evidence="5">
    <location>
        <begin position="692"/>
        <end position="702"/>
    </location>
</feature>
<feature type="region of interest" description="Disordered" evidence="5">
    <location>
        <begin position="1"/>
        <end position="52"/>
    </location>
</feature>
<sequence length="1507" mass="169580">MVSPSKLQQQQQQRHKLLSASSLQRPRNNGETSAAATSKIPVDSKVRIQKGPKPLEKKTFYLDIKNHALSSKLEARIKELGGGIELFLVKSVSLVISDRTDKSGQTAGDKRKWGYTSGGSGGPPSLRSIEVPTPTPTPPTPYRSVEGPLSNSTNQRGQTTQRSKSRVDAMLERALTQPQQCSVDPLNNAQTWGIPIWTSCQLLTWLEKISASLKDTNSLKRDSHTGSGKDLKVKQLKEPYIKFESYKRETRPVFLELQAWPTLNFDGDPGSCPFDLKRREKKEVSINKEIKENREKYFSPNLSKGKDMTRRPRATATRARKTENTGYCEICRIDYRNLSKHLQSDQHLNFVRNDKNFLSLDNLISTGASVEAFLKINRSKDVSKACNLFASRDHSLENGILSADEKPEKKDKSSLNEFGIDDMKMIQCNGARRNLNLDSHHNLRTRAKHESGHLLRSKGKPSDEVEKSEKSCEKFIIKKRAKGILWIEENDSEEEKCMENEQECGDKKPLLDRLCETEANKAVDDGENTPENVSVNGDVDPDTADCKRKESSPTKVTTKDNVLRDSLLEVNSKIKVNGYEKREEKRKVSEGLNSADNNETKEVYDVEPTVDSIDCNSVDTVNNTEKPSLLDNEDTNSLKSVSRDDRGKIRSSRRGGRTYKGRQRLSVEERLIEDNREYYKVEVLGNKLRSSAIPSSNVCVSPSKQEEADKAKKDDKPSSEKPVVVRFKRVRKSELSLLSDEAEMFMFGDSRRDDESSEASDGEQSSVLPQDTESDGVEIVNSFVVSSSPANASIKIEKQEITEDESQDSCSGRAKKRRRTQTEALIKDNTDYYKFETPGSRLRYQAPLTGISEPVPEKDEAQSQDPAATPAAVEKVYPSKPSPEVEKMHFSFEAVPKSEPWYQTYQRQDEGAEYYHFFSEVEKPFLLPYEIEDFHEILHRTIQNSMKKRGRSRGGHVNLGTRSPRKSPRCHASTLAIMSTIIKRREQATNLSTIEEEKPKVNETSKSEKKSSEKSDVDEDLKEIVKNLDEMLSSNDMQDMDSFEVDLLKNAEDVIVPEVPKGAPVNLIELLDQCHDAVPNGIENSSCASSECGEQNVESPAKRRKKRKNKTGWPGNKMRRKLHIKNLGEELQKELDLEKRAAEEVGNRSVTDAEITEDGTTSQLSHDEEDNETEHETGKENEQLLNTIEGSKPSKSRKIKSKECKEFKEPPQDLSESKESEEAQDKTVLKSVCADEISTRKKRSASSDKCKVEPEEEESHSQELTERGGPLSSISEDSEESMSNNENVCTKDANSLAPLEKNSPLKCCRKRKRNNTTSSEASHHTEIENRRSGVGSSPKKQQKDSSDNTQDLPLSSRKNSRKKSKKNSRTPSKVVLEVENCKKEAFLSASERKRLKRAQRNDSVSSELQNGEMDPALSERVSPTLVASSDVDQRRSSIDFQPVVRVMKIEDQVDMDSNSGSMLSVAVASNRRLRSSSSPRSSMQPPAKRFRNGANRRQFSGQLIKNS</sequence>
<dbReference type="GO" id="GO:0008270">
    <property type="term" value="F:zinc ion binding"/>
    <property type="evidence" value="ECO:0007669"/>
    <property type="project" value="UniProtKB-KW"/>
</dbReference>
<dbReference type="PROSITE" id="PS51265">
    <property type="entry name" value="ZF_DBF4"/>
    <property type="match status" value="1"/>
</dbReference>
<dbReference type="PANTHER" id="PTHR15375:SF26">
    <property type="entry name" value="PROTEIN CHIFFON"/>
    <property type="match status" value="1"/>
</dbReference>
<dbReference type="FunFam" id="6.10.250.3410:FF:000001">
    <property type="entry name" value="Protein DBF4 homolog A"/>
    <property type="match status" value="1"/>
</dbReference>
<keyword evidence="3" id="KW-0862">Zinc</keyword>
<feature type="region of interest" description="Disordered" evidence="5">
    <location>
        <begin position="580"/>
        <end position="661"/>
    </location>
</feature>
<feature type="region of interest" description="Disordered" evidence="5">
    <location>
        <begin position="844"/>
        <end position="880"/>
    </location>
</feature>
<keyword evidence="2 4" id="KW-0863">Zinc-finger</keyword>
<reference evidence="7" key="1">
    <citation type="submission" date="2021-01" db="UniProtKB">
        <authorList>
            <consortium name="EnsemblMetazoa"/>
        </authorList>
    </citation>
    <scope>IDENTIFICATION</scope>
</reference>
<dbReference type="GO" id="GO:1901987">
    <property type="term" value="P:regulation of cell cycle phase transition"/>
    <property type="evidence" value="ECO:0007669"/>
    <property type="project" value="TreeGrafter"/>
</dbReference>
<keyword evidence="1" id="KW-0479">Metal-binding</keyword>
<feature type="compositionally biased region" description="Basic and acidic residues" evidence="5">
    <location>
        <begin position="995"/>
        <end position="1015"/>
    </location>
</feature>
<feature type="region of interest" description="Disordered" evidence="5">
    <location>
        <begin position="945"/>
        <end position="970"/>
    </location>
</feature>
<dbReference type="GO" id="GO:0010571">
    <property type="term" value="P:positive regulation of nuclear cell cycle DNA replication"/>
    <property type="evidence" value="ECO:0007669"/>
    <property type="project" value="TreeGrafter"/>
</dbReference>
<name>A0A7M7T929_NASVI</name>
<dbReference type="RefSeq" id="XP_031783754.1">
    <property type="nucleotide sequence ID" value="XM_031927894.2"/>
</dbReference>
<evidence type="ECO:0000259" key="6">
    <source>
        <dbReference type="PROSITE" id="PS51265"/>
    </source>
</evidence>
<feature type="compositionally biased region" description="Basic and acidic residues" evidence="5">
    <location>
        <begin position="1245"/>
        <end position="1266"/>
    </location>
</feature>
<dbReference type="GO" id="GO:0043539">
    <property type="term" value="F:protein serine/threonine kinase activator activity"/>
    <property type="evidence" value="ECO:0007669"/>
    <property type="project" value="TreeGrafter"/>
</dbReference>
<feature type="compositionally biased region" description="Basic and acidic residues" evidence="5">
    <location>
        <begin position="1321"/>
        <end position="1331"/>
    </location>
</feature>
<feature type="compositionally biased region" description="Polar residues" evidence="5">
    <location>
        <begin position="149"/>
        <end position="162"/>
    </location>
</feature>
<feature type="compositionally biased region" description="Basic residues" evidence="5">
    <location>
        <begin position="649"/>
        <end position="661"/>
    </location>
</feature>
<feature type="compositionally biased region" description="Polar residues" evidence="5">
    <location>
        <begin position="1495"/>
        <end position="1507"/>
    </location>
</feature>
<accession>A0A7M7T929</accession>
<feature type="compositionally biased region" description="Polar residues" evidence="5">
    <location>
        <begin position="1084"/>
        <end position="1098"/>
    </location>
</feature>
<protein>
    <recommendedName>
        <fullName evidence="6">DBF4-type domain-containing protein</fullName>
    </recommendedName>
</protein>
<proteinExistence type="predicted"/>
<feature type="compositionally biased region" description="Basic and acidic residues" evidence="5">
    <location>
        <begin position="100"/>
        <end position="112"/>
    </location>
</feature>
<evidence type="ECO:0000256" key="2">
    <source>
        <dbReference type="ARBA" id="ARBA00022771"/>
    </source>
</evidence>
<evidence type="ECO:0000256" key="1">
    <source>
        <dbReference type="ARBA" id="ARBA00022723"/>
    </source>
</evidence>
<feature type="region of interest" description="Disordered" evidence="5">
    <location>
        <begin position="989"/>
        <end position="1019"/>
    </location>
</feature>
<evidence type="ECO:0000256" key="4">
    <source>
        <dbReference type="PROSITE-ProRule" id="PRU00600"/>
    </source>
</evidence>
<feature type="region of interest" description="Disordered" evidence="5">
    <location>
        <begin position="446"/>
        <end position="467"/>
    </location>
</feature>
<dbReference type="InterPro" id="IPR038545">
    <property type="entry name" value="Znf_DBF_sf"/>
</dbReference>
<dbReference type="PANTHER" id="PTHR15375">
    <property type="entry name" value="ACTIVATOR OF S-PHASE KINASE-RELATED"/>
    <property type="match status" value="1"/>
</dbReference>
<dbReference type="Pfam" id="PF07535">
    <property type="entry name" value="zf-DBF"/>
    <property type="match status" value="1"/>
</dbReference>
<dbReference type="Gene3D" id="6.10.250.3410">
    <property type="entry name" value="DBF zinc finger"/>
    <property type="match status" value="1"/>
</dbReference>
<feature type="region of interest" description="Disordered" evidence="5">
    <location>
        <begin position="1141"/>
        <end position="1377"/>
    </location>
</feature>
<dbReference type="Proteomes" id="UP000002358">
    <property type="component" value="Chromosome 3"/>
</dbReference>